<dbReference type="SUPFAM" id="SSF103473">
    <property type="entry name" value="MFS general substrate transporter"/>
    <property type="match status" value="1"/>
</dbReference>
<dbReference type="Pfam" id="PF07690">
    <property type="entry name" value="MFS_1"/>
    <property type="match status" value="1"/>
</dbReference>
<organism evidence="8 9">
    <name type="scientific">Mucor plumbeus</name>
    <dbReference type="NCBI Taxonomy" id="97098"/>
    <lineage>
        <taxon>Eukaryota</taxon>
        <taxon>Fungi</taxon>
        <taxon>Fungi incertae sedis</taxon>
        <taxon>Mucoromycota</taxon>
        <taxon>Mucoromycotina</taxon>
        <taxon>Mucoromycetes</taxon>
        <taxon>Mucorales</taxon>
        <taxon>Mucorineae</taxon>
        <taxon>Mucoraceae</taxon>
        <taxon>Mucor</taxon>
    </lineage>
</organism>
<evidence type="ECO:0000313" key="9">
    <source>
        <dbReference type="Proteomes" id="UP000650833"/>
    </source>
</evidence>
<evidence type="ECO:0000256" key="1">
    <source>
        <dbReference type="ARBA" id="ARBA00004141"/>
    </source>
</evidence>
<feature type="domain" description="Major facilitator superfamily (MFS) profile" evidence="7">
    <location>
        <begin position="54"/>
        <end position="461"/>
    </location>
</feature>
<feature type="transmembrane region" description="Helical" evidence="6">
    <location>
        <begin position="313"/>
        <end position="339"/>
    </location>
</feature>
<feature type="transmembrane region" description="Helical" evidence="6">
    <location>
        <begin position="214"/>
        <end position="236"/>
    </location>
</feature>
<dbReference type="InterPro" id="IPR036259">
    <property type="entry name" value="MFS_trans_sf"/>
</dbReference>
<dbReference type="PANTHER" id="PTHR43791">
    <property type="entry name" value="PERMEASE-RELATED"/>
    <property type="match status" value="1"/>
</dbReference>
<feature type="transmembrane region" description="Helical" evidence="6">
    <location>
        <begin position="178"/>
        <end position="202"/>
    </location>
</feature>
<feature type="transmembrane region" description="Helical" evidence="6">
    <location>
        <begin position="150"/>
        <end position="171"/>
    </location>
</feature>
<feature type="transmembrane region" description="Helical" evidence="6">
    <location>
        <begin position="125"/>
        <end position="144"/>
    </location>
</feature>
<feature type="transmembrane region" description="Helical" evidence="6">
    <location>
        <begin position="346"/>
        <end position="367"/>
    </location>
</feature>
<proteinExistence type="predicted"/>
<evidence type="ECO:0000259" key="7">
    <source>
        <dbReference type="PROSITE" id="PS50850"/>
    </source>
</evidence>
<accession>A0A8H7QEB1</accession>
<keyword evidence="3 6" id="KW-0812">Transmembrane</keyword>
<keyword evidence="4 6" id="KW-1133">Transmembrane helix</keyword>
<evidence type="ECO:0000256" key="4">
    <source>
        <dbReference type="ARBA" id="ARBA00022989"/>
    </source>
</evidence>
<keyword evidence="2" id="KW-0813">Transport</keyword>
<evidence type="ECO:0000256" key="2">
    <source>
        <dbReference type="ARBA" id="ARBA00022448"/>
    </source>
</evidence>
<protein>
    <recommendedName>
        <fullName evidence="7">Major facilitator superfamily (MFS) profile domain-containing protein</fullName>
    </recommendedName>
</protein>
<feature type="transmembrane region" description="Helical" evidence="6">
    <location>
        <begin position="54"/>
        <end position="81"/>
    </location>
</feature>
<dbReference type="Proteomes" id="UP000650833">
    <property type="component" value="Unassembled WGS sequence"/>
</dbReference>
<name>A0A8H7QEB1_9FUNG</name>
<feature type="transmembrane region" description="Helical" evidence="6">
    <location>
        <begin position="283"/>
        <end position="307"/>
    </location>
</feature>
<dbReference type="InterPro" id="IPR020846">
    <property type="entry name" value="MFS_dom"/>
</dbReference>
<dbReference type="AlphaFoldDB" id="A0A8H7QEB1"/>
<dbReference type="OrthoDB" id="6730379at2759"/>
<dbReference type="Gene3D" id="1.20.1250.20">
    <property type="entry name" value="MFS general substrate transporter like domains"/>
    <property type="match status" value="2"/>
</dbReference>
<feature type="transmembrane region" description="Helical" evidence="6">
    <location>
        <begin position="373"/>
        <end position="392"/>
    </location>
</feature>
<dbReference type="GO" id="GO:0022857">
    <property type="term" value="F:transmembrane transporter activity"/>
    <property type="evidence" value="ECO:0007669"/>
    <property type="project" value="InterPro"/>
</dbReference>
<evidence type="ECO:0000313" key="8">
    <source>
        <dbReference type="EMBL" id="KAG2190215.1"/>
    </source>
</evidence>
<gene>
    <name evidence="8" type="ORF">INT46_003588</name>
</gene>
<dbReference type="GO" id="GO:0016020">
    <property type="term" value="C:membrane"/>
    <property type="evidence" value="ECO:0007669"/>
    <property type="project" value="UniProtKB-SubCell"/>
</dbReference>
<dbReference type="PANTHER" id="PTHR43791:SF97">
    <property type="entry name" value="ALLANTOATE TRANSPORTER, PUTATIVE (AFU_ORTHOLOGUE AFUA_1G14700)-RELATED"/>
    <property type="match status" value="1"/>
</dbReference>
<dbReference type="InterPro" id="IPR011701">
    <property type="entry name" value="MFS"/>
</dbReference>
<reference evidence="8" key="1">
    <citation type="submission" date="2020-12" db="EMBL/GenBank/DDBJ databases">
        <title>Metabolic potential, ecology and presence of endohyphal bacteria is reflected in genomic diversity of Mucoromycotina.</title>
        <authorList>
            <person name="Muszewska A."/>
            <person name="Okrasinska A."/>
            <person name="Steczkiewicz K."/>
            <person name="Drgas O."/>
            <person name="Orlowska M."/>
            <person name="Perlinska-Lenart U."/>
            <person name="Aleksandrzak-Piekarczyk T."/>
            <person name="Szatraj K."/>
            <person name="Zielenkiewicz U."/>
            <person name="Pilsyk S."/>
            <person name="Malc E."/>
            <person name="Mieczkowski P."/>
            <person name="Kruszewska J.S."/>
            <person name="Biernat P."/>
            <person name="Pawlowska J."/>
        </authorList>
    </citation>
    <scope>NUCLEOTIDE SEQUENCE</scope>
    <source>
        <strain evidence="8">CBS 226.32</strain>
    </source>
</reference>
<dbReference type="PROSITE" id="PS50850">
    <property type="entry name" value="MFS"/>
    <property type="match status" value="1"/>
</dbReference>
<feature type="transmembrane region" description="Helical" evidence="6">
    <location>
        <begin position="93"/>
        <end position="113"/>
    </location>
</feature>
<evidence type="ECO:0000256" key="3">
    <source>
        <dbReference type="ARBA" id="ARBA00022692"/>
    </source>
</evidence>
<sequence length="492" mass="54950">MEKEPFEYKEHVKDIQQYQDSSIIEAFSEPDSIQMPLVKSPEELKFLKKLNWTVLPIVFFIIFIQFCDKSALSVAAVLGIMEDANLTGDQFSWLGSIFYLGYFVVQLPNNYLIQKLPIGKYLGTILFIGGCVMCATAACGNFAQLLGLRFLLGFFEGVTYPCIYIILNTLYRRSEQAFCFAFTLVGTGMGTVFGVLISYGLAHLDGAAGLRAWRWGYIVFGAATVIIGIVTFFFLIDDVNSKMLRLTDKEKEIVEERSRDNCVVRNKEIKREHMVEALKEPRLYLIFFAQLLNSLQNGGLITFSTLLVEGLGFSSFMAIILQIPNGIAACIFAMAAVFIASKYKRISFTGVFMSSISLLGCILMAAIPGPPKLVGFYLSWAMAGVSTILLTLTSNNVSGYTKKVFYNGTNTLAMTIGNFVGPLMMTANTAPTYWGAMIGFCVSNVLIICCIYSLFFIMSRENTRRFAEPPSKKYDVHLDLTDVQDRNIIYKL</sequence>
<feature type="transmembrane region" description="Helical" evidence="6">
    <location>
        <begin position="404"/>
        <end position="427"/>
    </location>
</feature>
<keyword evidence="5 6" id="KW-0472">Membrane</keyword>
<comment type="subcellular location">
    <subcellularLocation>
        <location evidence="1">Membrane</location>
        <topology evidence="1">Multi-pass membrane protein</topology>
    </subcellularLocation>
</comment>
<comment type="caution">
    <text evidence="8">The sequence shown here is derived from an EMBL/GenBank/DDBJ whole genome shotgun (WGS) entry which is preliminary data.</text>
</comment>
<feature type="transmembrane region" description="Helical" evidence="6">
    <location>
        <begin position="433"/>
        <end position="457"/>
    </location>
</feature>
<evidence type="ECO:0000256" key="5">
    <source>
        <dbReference type="ARBA" id="ARBA00023136"/>
    </source>
</evidence>
<dbReference type="EMBL" id="JAEPRC010001025">
    <property type="protein sequence ID" value="KAG2190215.1"/>
    <property type="molecule type" value="Genomic_DNA"/>
</dbReference>
<evidence type="ECO:0000256" key="6">
    <source>
        <dbReference type="SAM" id="Phobius"/>
    </source>
</evidence>
<keyword evidence="9" id="KW-1185">Reference proteome</keyword>